<protein>
    <recommendedName>
        <fullName evidence="1">Serine aminopeptidase S33 domain-containing protein</fullName>
    </recommendedName>
</protein>
<dbReference type="Gene3D" id="3.40.50.1820">
    <property type="entry name" value="alpha/beta hydrolase"/>
    <property type="match status" value="1"/>
</dbReference>
<accession>A0A238U879</accession>
<dbReference type="InterPro" id="IPR022742">
    <property type="entry name" value="Hydrolase_4"/>
</dbReference>
<name>A0A238U879_9FLAO</name>
<proteinExistence type="predicted"/>
<dbReference type="EMBL" id="LT899436">
    <property type="protein sequence ID" value="SNR15399.1"/>
    <property type="molecule type" value="Genomic_DNA"/>
</dbReference>
<dbReference type="InterPro" id="IPR029058">
    <property type="entry name" value="AB_hydrolase_fold"/>
</dbReference>
<dbReference type="OrthoDB" id="9785076at2"/>
<dbReference type="InterPro" id="IPR017208">
    <property type="entry name" value="UCP037442_abhydr"/>
</dbReference>
<evidence type="ECO:0000313" key="3">
    <source>
        <dbReference type="Proteomes" id="UP000215214"/>
    </source>
</evidence>
<dbReference type="Proteomes" id="UP000215214">
    <property type="component" value="Chromosome TJEJU"/>
</dbReference>
<evidence type="ECO:0000259" key="1">
    <source>
        <dbReference type="Pfam" id="PF12146"/>
    </source>
</evidence>
<dbReference type="SUPFAM" id="SSF53474">
    <property type="entry name" value="alpha/beta-Hydrolases"/>
    <property type="match status" value="1"/>
</dbReference>
<dbReference type="Pfam" id="PF12146">
    <property type="entry name" value="Hydrolase_4"/>
    <property type="match status" value="1"/>
</dbReference>
<dbReference type="RefSeq" id="WP_095071089.1">
    <property type="nucleotide sequence ID" value="NZ_LT899436.1"/>
</dbReference>
<organism evidence="2 3">
    <name type="scientific">Tenacibaculum jejuense</name>
    <dbReference type="NCBI Taxonomy" id="584609"/>
    <lineage>
        <taxon>Bacteria</taxon>
        <taxon>Pseudomonadati</taxon>
        <taxon>Bacteroidota</taxon>
        <taxon>Flavobacteriia</taxon>
        <taxon>Flavobacteriales</taxon>
        <taxon>Flavobacteriaceae</taxon>
        <taxon>Tenacibaculum</taxon>
    </lineage>
</organism>
<keyword evidence="3" id="KW-1185">Reference proteome</keyword>
<dbReference type="PIRSF" id="PIRSF037442">
    <property type="entry name" value="UCP037442_abhydr"/>
    <property type="match status" value="1"/>
</dbReference>
<dbReference type="AlphaFoldDB" id="A0A238U879"/>
<reference evidence="2 3" key="1">
    <citation type="submission" date="2017-07" db="EMBL/GenBank/DDBJ databases">
        <authorList>
            <person name="Sun Z.S."/>
            <person name="Albrecht U."/>
            <person name="Echele G."/>
            <person name="Lee C.C."/>
        </authorList>
    </citation>
    <scope>NUCLEOTIDE SEQUENCE [LARGE SCALE GENOMIC DNA]</scope>
    <source>
        <strain evidence="3">type strain: KCTC 22618</strain>
    </source>
</reference>
<dbReference type="KEGG" id="tje:TJEJU_1678"/>
<sequence length="280" mass="32099">MEAFEITTPLGHAISLTKFSSNSNKNKVVLICSATGVLQGYYQKFASFLSSKGITAYTFDYAGIGASKKDNLKAFDISLTNWAINDINSVLHYIKEKHPEAQIDCVCHSIGGQILGLTPANKYINNVVLVASQSGYFKHWKGFGRLQMYFNWHVIFPVFTTVFGYLPSKKITGMENLPKSMAQEFASWGRKKDYLFHYKKKEELYHHQIKGKVTSYSTDNDTFAPKKAIDWMTKKYFNAEITRKHLTPKNYNVDNIGHFGFFKSKFKDNLWNEFLLDLEV</sequence>
<evidence type="ECO:0000313" key="2">
    <source>
        <dbReference type="EMBL" id="SNR15399.1"/>
    </source>
</evidence>
<gene>
    <name evidence="2" type="ORF">TJEJU_1678</name>
</gene>
<feature type="domain" description="Serine aminopeptidase S33" evidence="1">
    <location>
        <begin position="25"/>
        <end position="132"/>
    </location>
</feature>